<dbReference type="SUPFAM" id="SSF50156">
    <property type="entry name" value="PDZ domain-like"/>
    <property type="match status" value="1"/>
</dbReference>
<sequence>MRKVIQTATLFVFLAVSAVMGYVAYLNFEIPDRFYVSSPENFSMTQYEQIEVADAGSSDQEAGTNFSISREADLRLLGVIPVKSAYLNQVGETYVVPCGTPFGLKMLTDGVVIVGLNPVETFTGTAYPADAAGLEQGDIILSVDGEKVASNKELTMLVRESGGEPMDFQVKRDGKELQCTVTPVKSVSDEEYRCGIWVRDSSAGIGTMTFYDPATGIFGGLGHAVCDVDTGEPMPLSSGEVVPAYISGVKKGEKGAPGELQGSFLSSVPSGMLYLNNETGVYGALSSSPSQNEAIPLCYRQDVEEGPAQVLVTVDGQGPQLYDIVIEEVNLGDNTPTKNMILHVTDPELLEATGGIVQGMSGSPVIQNGKLAGAVTHVFVNDPTRGYGIFAENMLDNCQKTQNIVENDRE</sequence>
<name>A0A9D1K150_9FIRM</name>
<dbReference type="CDD" id="cd23081">
    <property type="entry name" value="cpPDZ_EcRseP-like"/>
    <property type="match status" value="1"/>
</dbReference>
<dbReference type="EMBL" id="DVJP01000051">
    <property type="protein sequence ID" value="HIS76733.1"/>
    <property type="molecule type" value="Genomic_DNA"/>
</dbReference>
<dbReference type="Pfam" id="PF13180">
    <property type="entry name" value="PDZ_2"/>
    <property type="match status" value="1"/>
</dbReference>
<dbReference type="EC" id="3.4.21.116" evidence="3"/>
<dbReference type="GO" id="GO:0016787">
    <property type="term" value="F:hydrolase activity"/>
    <property type="evidence" value="ECO:0007669"/>
    <property type="project" value="UniProtKB-KW"/>
</dbReference>
<proteinExistence type="predicted"/>
<dbReference type="NCBIfam" id="TIGR02860">
    <property type="entry name" value="spore_IV_B"/>
    <property type="match status" value="1"/>
</dbReference>
<evidence type="ECO:0000259" key="1">
    <source>
        <dbReference type="PROSITE" id="PS50106"/>
    </source>
</evidence>
<evidence type="ECO:0000313" key="3">
    <source>
        <dbReference type="EMBL" id="HIS76733.1"/>
    </source>
</evidence>
<dbReference type="InterPro" id="IPR009003">
    <property type="entry name" value="Peptidase_S1_PA"/>
</dbReference>
<dbReference type="SMART" id="SM00228">
    <property type="entry name" value="PDZ"/>
    <property type="match status" value="1"/>
</dbReference>
<feature type="domain" description="PDZ" evidence="1">
    <location>
        <begin position="99"/>
        <end position="164"/>
    </location>
</feature>
<accession>A0A9D1K150</accession>
<protein>
    <submittedName>
        <fullName evidence="3">SpoIVB peptidase</fullName>
        <ecNumber evidence="3">3.4.21.116</ecNumber>
    </submittedName>
</protein>
<dbReference type="PROSITE" id="PS50106">
    <property type="entry name" value="PDZ"/>
    <property type="match status" value="1"/>
</dbReference>
<dbReference type="PROSITE" id="PS51494">
    <property type="entry name" value="SPOIVB"/>
    <property type="match status" value="1"/>
</dbReference>
<evidence type="ECO:0000259" key="2">
    <source>
        <dbReference type="PROSITE" id="PS51494"/>
    </source>
</evidence>
<dbReference type="InterPro" id="IPR001478">
    <property type="entry name" value="PDZ"/>
</dbReference>
<dbReference type="Gene3D" id="2.30.42.10">
    <property type="match status" value="1"/>
</dbReference>
<keyword evidence="3" id="KW-0378">Hydrolase</keyword>
<dbReference type="Pfam" id="PF05580">
    <property type="entry name" value="Peptidase_S55"/>
    <property type="match status" value="1"/>
</dbReference>
<dbReference type="AlphaFoldDB" id="A0A9D1K150"/>
<dbReference type="Proteomes" id="UP000824002">
    <property type="component" value="Unassembled WGS sequence"/>
</dbReference>
<dbReference type="InterPro" id="IPR014219">
    <property type="entry name" value="SpoIVB"/>
</dbReference>
<dbReference type="InterPro" id="IPR008763">
    <property type="entry name" value="Peptidase_S55"/>
</dbReference>
<evidence type="ECO:0000313" key="4">
    <source>
        <dbReference type="Proteomes" id="UP000824002"/>
    </source>
</evidence>
<organism evidence="3 4">
    <name type="scientific">Candidatus Merdivicinus excrementipullorum</name>
    <dbReference type="NCBI Taxonomy" id="2840867"/>
    <lineage>
        <taxon>Bacteria</taxon>
        <taxon>Bacillati</taxon>
        <taxon>Bacillota</taxon>
        <taxon>Clostridia</taxon>
        <taxon>Eubacteriales</taxon>
        <taxon>Oscillospiraceae</taxon>
        <taxon>Oscillospiraceae incertae sedis</taxon>
        <taxon>Candidatus Merdivicinus</taxon>
    </lineage>
</organism>
<comment type="caution">
    <text evidence="3">The sequence shown here is derived from an EMBL/GenBank/DDBJ whole genome shotgun (WGS) entry which is preliminary data.</text>
</comment>
<gene>
    <name evidence="3" type="primary">spoIVB</name>
    <name evidence="3" type="ORF">IAB51_07980</name>
</gene>
<reference evidence="3" key="1">
    <citation type="submission" date="2020-10" db="EMBL/GenBank/DDBJ databases">
        <authorList>
            <person name="Gilroy R."/>
        </authorList>
    </citation>
    <scope>NUCLEOTIDE SEQUENCE</scope>
    <source>
        <strain evidence="3">CHK199-13235</strain>
    </source>
</reference>
<dbReference type="InterPro" id="IPR036034">
    <property type="entry name" value="PDZ_sf"/>
</dbReference>
<dbReference type="SUPFAM" id="SSF50494">
    <property type="entry name" value="Trypsin-like serine proteases"/>
    <property type="match status" value="1"/>
</dbReference>
<feature type="domain" description="Peptidase S55" evidence="2">
    <location>
        <begin position="175"/>
        <end position="410"/>
    </location>
</feature>
<reference evidence="3" key="2">
    <citation type="journal article" date="2021" name="PeerJ">
        <title>Extensive microbial diversity within the chicken gut microbiome revealed by metagenomics and culture.</title>
        <authorList>
            <person name="Gilroy R."/>
            <person name="Ravi A."/>
            <person name="Getino M."/>
            <person name="Pursley I."/>
            <person name="Horton D.L."/>
            <person name="Alikhan N.F."/>
            <person name="Baker D."/>
            <person name="Gharbi K."/>
            <person name="Hall N."/>
            <person name="Watson M."/>
            <person name="Adriaenssens E.M."/>
            <person name="Foster-Nyarko E."/>
            <person name="Jarju S."/>
            <person name="Secka A."/>
            <person name="Antonio M."/>
            <person name="Oren A."/>
            <person name="Chaudhuri R.R."/>
            <person name="La Ragione R."/>
            <person name="Hildebrand F."/>
            <person name="Pallen M.J."/>
        </authorList>
    </citation>
    <scope>NUCLEOTIDE SEQUENCE</scope>
    <source>
        <strain evidence="3">CHK199-13235</strain>
    </source>
</reference>